<dbReference type="EMBL" id="JAIMJA010000047">
    <property type="protein sequence ID" value="MCE2597372.1"/>
    <property type="molecule type" value="Genomic_DNA"/>
</dbReference>
<gene>
    <name evidence="1" type="ORF">K6Y31_21610</name>
</gene>
<evidence type="ECO:0000313" key="1">
    <source>
        <dbReference type="EMBL" id="MCE2597372.1"/>
    </source>
</evidence>
<evidence type="ECO:0000313" key="2">
    <source>
        <dbReference type="Proteomes" id="UP001201273"/>
    </source>
</evidence>
<dbReference type="SUPFAM" id="SSF53098">
    <property type="entry name" value="Ribonuclease H-like"/>
    <property type="match status" value="1"/>
</dbReference>
<name>A0ABS8WGP3_9GAMM</name>
<comment type="caution">
    <text evidence="1">The sequence shown here is derived from an EMBL/GenBank/DDBJ whole genome shotgun (WGS) entry which is preliminary data.</text>
</comment>
<proteinExistence type="predicted"/>
<sequence>MDELKQVMPPSCTPILITDAGYRNTWFRQVEALGWYWLGRLRGEVGVKLAKQGWLSNKSFFTKGIHSLSTSDLLSSQRRILLHASFICTKGLIRNAKVRGIAEQVKSILLNTYINVLRKSHGCLPPTFPRHVYCKTTR</sequence>
<accession>A0ABS8WGP3</accession>
<keyword evidence="2" id="KW-1185">Reference proteome</keyword>
<protein>
    <submittedName>
        <fullName evidence="1">Transposase</fullName>
    </submittedName>
</protein>
<reference evidence="1 2" key="1">
    <citation type="journal article" date="2022" name="Environ. Microbiol. Rep.">
        <title>Eco-phylogenetic analyses reveal divergent evolution of vitamin B12 metabolism in the marine bacterial family 'Psychromonadaceae'.</title>
        <authorList>
            <person name="Jin X."/>
            <person name="Yang Y."/>
            <person name="Cao H."/>
            <person name="Gao B."/>
            <person name="Zhao Z."/>
        </authorList>
    </citation>
    <scope>NUCLEOTIDE SEQUENCE [LARGE SCALE GENOMIC DNA]</scope>
    <source>
        <strain evidence="1 2">MKS20</strain>
    </source>
</reference>
<dbReference type="PANTHER" id="PTHR35404:SF8">
    <property type="entry name" value="TRANSPOSASE OF TN10"/>
    <property type="match status" value="1"/>
</dbReference>
<dbReference type="PANTHER" id="PTHR35404">
    <property type="entry name" value="TRANSPOSASE OF TN10"/>
    <property type="match status" value="1"/>
</dbReference>
<dbReference type="InterPro" id="IPR012337">
    <property type="entry name" value="RNaseH-like_sf"/>
</dbReference>
<organism evidence="1 2">
    <name type="scientific">Motilimonas cestriensis</name>
    <dbReference type="NCBI Taxonomy" id="2742685"/>
    <lineage>
        <taxon>Bacteria</taxon>
        <taxon>Pseudomonadati</taxon>
        <taxon>Pseudomonadota</taxon>
        <taxon>Gammaproteobacteria</taxon>
        <taxon>Alteromonadales</taxon>
        <taxon>Alteromonadales genera incertae sedis</taxon>
        <taxon>Motilimonas</taxon>
    </lineage>
</organism>
<dbReference type="Proteomes" id="UP001201273">
    <property type="component" value="Unassembled WGS sequence"/>
</dbReference>